<evidence type="ECO:0000256" key="4">
    <source>
        <dbReference type="ARBA" id="ARBA00012568"/>
    </source>
</evidence>
<dbReference type="PANTHER" id="PTHR43722">
    <property type="entry name" value="PROLINE IMINOPEPTIDASE"/>
    <property type="match status" value="1"/>
</dbReference>
<dbReference type="PRINTS" id="PR00793">
    <property type="entry name" value="PROAMNOPTASE"/>
</dbReference>
<dbReference type="SUPFAM" id="SSF53474">
    <property type="entry name" value="alpha/beta-Hydrolases"/>
    <property type="match status" value="1"/>
</dbReference>
<dbReference type="EC" id="3.4.11.5" evidence="4 11"/>
<dbReference type="InterPro" id="IPR002410">
    <property type="entry name" value="Peptidase_S33"/>
</dbReference>
<dbReference type="GO" id="GO:0005737">
    <property type="term" value="C:cytoplasm"/>
    <property type="evidence" value="ECO:0007669"/>
    <property type="project" value="UniProtKB-SubCell"/>
</dbReference>
<dbReference type="PIRSF" id="PIRSF006431">
    <property type="entry name" value="Pept_S33"/>
    <property type="match status" value="1"/>
</dbReference>
<proteinExistence type="inferred from homology"/>
<comment type="catalytic activity">
    <reaction evidence="1 11">
        <text>Release of N-terminal proline from a peptide.</text>
        <dbReference type="EC" id="3.4.11.5"/>
    </reaction>
</comment>
<keyword evidence="9 11" id="KW-0378">Hydrolase</keyword>
<evidence type="ECO:0000256" key="7">
    <source>
        <dbReference type="ARBA" id="ARBA00022490"/>
    </source>
</evidence>
<dbReference type="EMBL" id="JAEKFT010000016">
    <property type="protein sequence ID" value="MBT0962421.1"/>
    <property type="molecule type" value="Genomic_DNA"/>
</dbReference>
<dbReference type="InterPro" id="IPR000073">
    <property type="entry name" value="AB_hydrolase_1"/>
</dbReference>
<dbReference type="GO" id="GO:0006508">
    <property type="term" value="P:proteolysis"/>
    <property type="evidence" value="ECO:0007669"/>
    <property type="project" value="UniProtKB-KW"/>
</dbReference>
<dbReference type="GO" id="GO:0004177">
    <property type="term" value="F:aminopeptidase activity"/>
    <property type="evidence" value="ECO:0007669"/>
    <property type="project" value="UniProtKB-UniRule"/>
</dbReference>
<dbReference type="RefSeq" id="WP_214362369.1">
    <property type="nucleotide sequence ID" value="NZ_JAEKFT010000016.1"/>
</dbReference>
<evidence type="ECO:0000256" key="8">
    <source>
        <dbReference type="ARBA" id="ARBA00022670"/>
    </source>
</evidence>
<organism evidence="14 15">
    <name type="scientific">Denitromonas iodatirespirans</name>
    <dbReference type="NCBI Taxonomy" id="2795389"/>
    <lineage>
        <taxon>Bacteria</taxon>
        <taxon>Pseudomonadati</taxon>
        <taxon>Pseudomonadota</taxon>
        <taxon>Betaproteobacteria</taxon>
        <taxon>Rhodocyclales</taxon>
        <taxon>Zoogloeaceae</taxon>
        <taxon>Denitromonas</taxon>
    </lineage>
</organism>
<accession>A0A944DCB2</accession>
<dbReference type="InterPro" id="IPR005944">
    <property type="entry name" value="Pro_iminopeptidase"/>
</dbReference>
<dbReference type="PANTHER" id="PTHR43722:SF1">
    <property type="entry name" value="PROLINE IMINOPEPTIDASE"/>
    <property type="match status" value="1"/>
</dbReference>
<evidence type="ECO:0000256" key="1">
    <source>
        <dbReference type="ARBA" id="ARBA00001585"/>
    </source>
</evidence>
<gene>
    <name evidence="14" type="ORF">I8J34_14665</name>
</gene>
<keyword evidence="6 11" id="KW-0031">Aminopeptidase</keyword>
<evidence type="ECO:0000256" key="12">
    <source>
        <dbReference type="PIRSR" id="PIRSR006431-1"/>
    </source>
</evidence>
<dbReference type="InterPro" id="IPR029058">
    <property type="entry name" value="AB_hydrolase_fold"/>
</dbReference>
<evidence type="ECO:0000313" key="14">
    <source>
        <dbReference type="EMBL" id="MBT0962421.1"/>
    </source>
</evidence>
<keyword evidence="7 11" id="KW-0963">Cytoplasm</keyword>
<dbReference type="Gene3D" id="3.40.50.1820">
    <property type="entry name" value="alpha/beta hydrolase"/>
    <property type="match status" value="1"/>
</dbReference>
<evidence type="ECO:0000256" key="6">
    <source>
        <dbReference type="ARBA" id="ARBA00022438"/>
    </source>
</evidence>
<dbReference type="Proteomes" id="UP000694660">
    <property type="component" value="Unassembled WGS sequence"/>
</dbReference>
<evidence type="ECO:0000256" key="11">
    <source>
        <dbReference type="PIRNR" id="PIRNR006431"/>
    </source>
</evidence>
<evidence type="ECO:0000256" key="5">
    <source>
        <dbReference type="ARBA" id="ARBA00021843"/>
    </source>
</evidence>
<evidence type="ECO:0000256" key="10">
    <source>
        <dbReference type="ARBA" id="ARBA00029605"/>
    </source>
</evidence>
<evidence type="ECO:0000256" key="2">
    <source>
        <dbReference type="ARBA" id="ARBA00004496"/>
    </source>
</evidence>
<evidence type="ECO:0000256" key="3">
    <source>
        <dbReference type="ARBA" id="ARBA00010088"/>
    </source>
</evidence>
<comment type="similarity">
    <text evidence="3 11">Belongs to the peptidase S33 family.</text>
</comment>
<protein>
    <recommendedName>
        <fullName evidence="5 11">Proline iminopeptidase</fullName>
        <shortName evidence="11">PIP</shortName>
        <ecNumber evidence="4 11">3.4.11.5</ecNumber>
    </recommendedName>
    <alternativeName>
        <fullName evidence="10 11">Prolyl aminopeptidase</fullName>
    </alternativeName>
</protein>
<dbReference type="AlphaFoldDB" id="A0A944DCB2"/>
<comment type="subcellular location">
    <subcellularLocation>
        <location evidence="2 11">Cytoplasm</location>
    </subcellularLocation>
</comment>
<evidence type="ECO:0000256" key="9">
    <source>
        <dbReference type="ARBA" id="ARBA00022801"/>
    </source>
</evidence>
<comment type="caution">
    <text evidence="14">The sequence shown here is derived from an EMBL/GenBank/DDBJ whole genome shotgun (WGS) entry which is preliminary data.</text>
</comment>
<name>A0A944DCB2_DENI1</name>
<keyword evidence="8 11" id="KW-0645">Protease</keyword>
<reference evidence="15" key="1">
    <citation type="journal article" date="2022" name="ISME J.">
        <title>Genetic and phylogenetic analysis of dissimilatory iodate-reducing bacteria identifies potential niches across the world's oceans.</title>
        <authorList>
            <person name="Reyes-Umana V."/>
            <person name="Henning Z."/>
            <person name="Lee K."/>
            <person name="Barnum T.P."/>
            <person name="Coates J.D."/>
        </authorList>
    </citation>
    <scope>NUCLEOTIDE SEQUENCE [LARGE SCALE GENOMIC DNA]</scope>
    <source>
        <strain evidence="15">IR12</strain>
    </source>
</reference>
<feature type="active site" description="Nucleophile" evidence="12">
    <location>
        <position position="107"/>
    </location>
</feature>
<keyword evidence="15" id="KW-1185">Reference proteome</keyword>
<dbReference type="Pfam" id="PF00561">
    <property type="entry name" value="Abhydrolase_1"/>
    <property type="match status" value="1"/>
</dbReference>
<feature type="active site" description="Proton donor" evidence="12">
    <location>
        <position position="289"/>
    </location>
</feature>
<feature type="active site" evidence="12">
    <location>
        <position position="261"/>
    </location>
</feature>
<feature type="domain" description="AB hydrolase-1" evidence="13">
    <location>
        <begin position="33"/>
        <end position="292"/>
    </location>
</feature>
<evidence type="ECO:0000313" key="15">
    <source>
        <dbReference type="Proteomes" id="UP000694660"/>
    </source>
</evidence>
<evidence type="ECO:0000259" key="13">
    <source>
        <dbReference type="Pfam" id="PF00561"/>
    </source>
</evidence>
<sequence>MAPTPDPWSVFALDVGDGHRLHVEQSGAPDGLPVVCLHGGPGSGMAAAHRQFFDATRYRIIQFDQRGCGRSTPRGALAHNTTAHLVADIERIRQHLGIDRWLVFGGSWGATLALAYAAAHRSACLGVILRGVFLASADDLRRFFDEGQRHAPAIHARLAALAPPGARAKLAHWVPTALLAARPADQAALVGAWMAWENALDNGPAAPFAPPTGEALAAAIDKYRVQAHYLQHGCFLEDGWWRHAAAALAGLPVAILHGTLDRICHPDNARAVHAACPGSTLQLIDGCGHSPFAPAMAAALVETTGRFAAGRGEPPSSLLAINRLS</sequence>